<evidence type="ECO:0000256" key="1">
    <source>
        <dbReference type="SAM" id="MobiDB-lite"/>
    </source>
</evidence>
<dbReference type="AlphaFoldDB" id="R0IKF8"/>
<reference evidence="2 3" key="1">
    <citation type="journal article" date="2012" name="PLoS Pathog.">
        <title>Diverse lifestyles and strategies of plant pathogenesis encoded in the genomes of eighteen Dothideomycetes fungi.</title>
        <authorList>
            <person name="Ohm R.A."/>
            <person name="Feau N."/>
            <person name="Henrissat B."/>
            <person name="Schoch C.L."/>
            <person name="Horwitz B.A."/>
            <person name="Barry K.W."/>
            <person name="Condon B.J."/>
            <person name="Copeland A.C."/>
            <person name="Dhillon B."/>
            <person name="Glaser F."/>
            <person name="Hesse C.N."/>
            <person name="Kosti I."/>
            <person name="LaButti K."/>
            <person name="Lindquist E.A."/>
            <person name="Lucas S."/>
            <person name="Salamov A.A."/>
            <person name="Bradshaw R.E."/>
            <person name="Ciuffetti L."/>
            <person name="Hamelin R.C."/>
            <person name="Kema G.H.J."/>
            <person name="Lawrence C."/>
            <person name="Scott J.A."/>
            <person name="Spatafora J.W."/>
            <person name="Turgeon B.G."/>
            <person name="de Wit P.J.G.M."/>
            <person name="Zhong S."/>
            <person name="Goodwin S.B."/>
            <person name="Grigoriev I.V."/>
        </authorList>
    </citation>
    <scope>NUCLEOTIDE SEQUENCE [LARGE SCALE GENOMIC DNA]</scope>
    <source>
        <strain evidence="3">28A</strain>
    </source>
</reference>
<keyword evidence="3" id="KW-1185">Reference proteome</keyword>
<organism evidence="2 3">
    <name type="scientific">Exserohilum turcicum (strain 28A)</name>
    <name type="common">Northern leaf blight fungus</name>
    <name type="synonym">Setosphaeria turcica</name>
    <dbReference type="NCBI Taxonomy" id="671987"/>
    <lineage>
        <taxon>Eukaryota</taxon>
        <taxon>Fungi</taxon>
        <taxon>Dikarya</taxon>
        <taxon>Ascomycota</taxon>
        <taxon>Pezizomycotina</taxon>
        <taxon>Dothideomycetes</taxon>
        <taxon>Pleosporomycetidae</taxon>
        <taxon>Pleosporales</taxon>
        <taxon>Pleosporineae</taxon>
        <taxon>Pleosporaceae</taxon>
        <taxon>Exserohilum</taxon>
    </lineage>
</organism>
<dbReference type="RefSeq" id="XP_008026943.1">
    <property type="nucleotide sequence ID" value="XM_008028752.1"/>
</dbReference>
<feature type="region of interest" description="Disordered" evidence="1">
    <location>
        <begin position="1"/>
        <end position="122"/>
    </location>
</feature>
<feature type="compositionally biased region" description="Basic residues" evidence="1">
    <location>
        <begin position="40"/>
        <end position="51"/>
    </location>
</feature>
<dbReference type="EMBL" id="KB908703">
    <property type="protein sequence ID" value="EOA85361.1"/>
    <property type="molecule type" value="Genomic_DNA"/>
</dbReference>
<accession>R0IKF8</accession>
<dbReference type="Proteomes" id="UP000016935">
    <property type="component" value="Unassembled WGS sequence"/>
</dbReference>
<evidence type="ECO:0000313" key="3">
    <source>
        <dbReference type="Proteomes" id="UP000016935"/>
    </source>
</evidence>
<name>R0IKF8_EXST2</name>
<proteinExistence type="predicted"/>
<gene>
    <name evidence="2" type="ORF">SETTUDRAFT_20865</name>
</gene>
<dbReference type="OrthoDB" id="3694449at2759"/>
<dbReference type="HOGENOM" id="CLU_2028176_0_0_1"/>
<dbReference type="GeneID" id="19402370"/>
<feature type="compositionally biased region" description="Basic and acidic residues" evidence="1">
    <location>
        <begin position="1"/>
        <end position="10"/>
    </location>
</feature>
<sequence length="122" mass="13483">MESADLERSYSLEQQGLGPGHEAIASPVALVRSFTSKSRSSSRSRQSSRNRTRIESSRATRLRELEKDVQDCSEAEKNSADPIEKAVSRTPSTLTSHNGTNVPSEASSGQDEHVRGQRVIRW</sequence>
<feature type="compositionally biased region" description="Polar residues" evidence="1">
    <location>
        <begin position="89"/>
        <end position="109"/>
    </location>
</feature>
<protein>
    <submittedName>
        <fullName evidence="2">Uncharacterized protein</fullName>
    </submittedName>
</protein>
<feature type="compositionally biased region" description="Basic and acidic residues" evidence="1">
    <location>
        <begin position="52"/>
        <end position="87"/>
    </location>
</feature>
<reference evidence="2 3" key="2">
    <citation type="journal article" date="2013" name="PLoS Genet.">
        <title>Comparative genome structure, secondary metabolite, and effector coding capacity across Cochliobolus pathogens.</title>
        <authorList>
            <person name="Condon B.J."/>
            <person name="Leng Y."/>
            <person name="Wu D."/>
            <person name="Bushley K.E."/>
            <person name="Ohm R.A."/>
            <person name="Otillar R."/>
            <person name="Martin J."/>
            <person name="Schackwitz W."/>
            <person name="Grimwood J."/>
            <person name="MohdZainudin N."/>
            <person name="Xue C."/>
            <person name="Wang R."/>
            <person name="Manning V.A."/>
            <person name="Dhillon B."/>
            <person name="Tu Z.J."/>
            <person name="Steffenson B.J."/>
            <person name="Salamov A."/>
            <person name="Sun H."/>
            <person name="Lowry S."/>
            <person name="LaButti K."/>
            <person name="Han J."/>
            <person name="Copeland A."/>
            <person name="Lindquist E."/>
            <person name="Barry K."/>
            <person name="Schmutz J."/>
            <person name="Baker S.E."/>
            <person name="Ciuffetti L.M."/>
            <person name="Grigoriev I.V."/>
            <person name="Zhong S."/>
            <person name="Turgeon B.G."/>
        </authorList>
    </citation>
    <scope>NUCLEOTIDE SEQUENCE [LARGE SCALE GENOMIC DNA]</scope>
    <source>
        <strain evidence="3">28A</strain>
    </source>
</reference>
<evidence type="ECO:0000313" key="2">
    <source>
        <dbReference type="EMBL" id="EOA85361.1"/>
    </source>
</evidence>